<dbReference type="Proteomes" id="UP001501153">
    <property type="component" value="Unassembled WGS sequence"/>
</dbReference>
<keyword evidence="2" id="KW-0732">Signal</keyword>
<keyword evidence="4" id="KW-1185">Reference proteome</keyword>
<organism evidence="3 4">
    <name type="scientific">Hymenobacter saemangeumensis</name>
    <dbReference type="NCBI Taxonomy" id="1084522"/>
    <lineage>
        <taxon>Bacteria</taxon>
        <taxon>Pseudomonadati</taxon>
        <taxon>Bacteroidota</taxon>
        <taxon>Cytophagia</taxon>
        <taxon>Cytophagales</taxon>
        <taxon>Hymenobacteraceae</taxon>
        <taxon>Hymenobacter</taxon>
    </lineage>
</organism>
<name>A0ABP8IIX4_9BACT</name>
<protein>
    <recommendedName>
        <fullName evidence="5">CcmD family protein</fullName>
    </recommendedName>
</protein>
<feature type="chain" id="PRO_5046257101" description="CcmD family protein" evidence="2">
    <location>
        <begin position="29"/>
        <end position="80"/>
    </location>
</feature>
<dbReference type="Pfam" id="PF20077">
    <property type="entry name" value="CcmD_alt"/>
    <property type="match status" value="1"/>
</dbReference>
<evidence type="ECO:0000256" key="1">
    <source>
        <dbReference type="SAM" id="Phobius"/>
    </source>
</evidence>
<proteinExistence type="predicted"/>
<reference evidence="4" key="1">
    <citation type="journal article" date="2019" name="Int. J. Syst. Evol. Microbiol.">
        <title>The Global Catalogue of Microorganisms (GCM) 10K type strain sequencing project: providing services to taxonomists for standard genome sequencing and annotation.</title>
        <authorList>
            <consortium name="The Broad Institute Genomics Platform"/>
            <consortium name="The Broad Institute Genome Sequencing Center for Infectious Disease"/>
            <person name="Wu L."/>
            <person name="Ma J."/>
        </authorList>
    </citation>
    <scope>NUCLEOTIDE SEQUENCE [LARGE SCALE GENOMIC DNA]</scope>
    <source>
        <strain evidence="4">JCM 17923</strain>
    </source>
</reference>
<keyword evidence="1" id="KW-1133">Transmembrane helix</keyword>
<feature type="signal peptide" evidence="2">
    <location>
        <begin position="1"/>
        <end position="28"/>
    </location>
</feature>
<evidence type="ECO:0008006" key="5">
    <source>
        <dbReference type="Google" id="ProtNLM"/>
    </source>
</evidence>
<gene>
    <name evidence="3" type="ORF">GCM10023185_26680</name>
</gene>
<accession>A0ABP8IIX4</accession>
<evidence type="ECO:0000256" key="2">
    <source>
        <dbReference type="SAM" id="SignalP"/>
    </source>
</evidence>
<keyword evidence="1" id="KW-0812">Transmembrane</keyword>
<keyword evidence="1" id="KW-0472">Membrane</keyword>
<evidence type="ECO:0000313" key="3">
    <source>
        <dbReference type="EMBL" id="GAA4359780.1"/>
    </source>
</evidence>
<evidence type="ECO:0000313" key="4">
    <source>
        <dbReference type="Proteomes" id="UP001501153"/>
    </source>
</evidence>
<dbReference type="EMBL" id="BAABGZ010000029">
    <property type="protein sequence ID" value="GAA4359780.1"/>
    <property type="molecule type" value="Genomic_DNA"/>
</dbReference>
<sequence>MKIKAFPRLTTIFFLLLALLASASAAFAQGADTPAMADGLRASGKIYVVVAVVVVIVGGLLLYLIALDRKVSRLEKVLKP</sequence>
<comment type="caution">
    <text evidence="3">The sequence shown here is derived from an EMBL/GenBank/DDBJ whole genome shotgun (WGS) entry which is preliminary data.</text>
</comment>
<dbReference type="RefSeq" id="WP_345236559.1">
    <property type="nucleotide sequence ID" value="NZ_BAABGZ010000029.1"/>
</dbReference>
<feature type="transmembrane region" description="Helical" evidence="1">
    <location>
        <begin position="46"/>
        <end position="66"/>
    </location>
</feature>